<sequence length="235" mass="25578">MIRIFFLLIPFLGFSQVPDLLLASQQQANSGPSDSRDLPGLVYSVDDPPTDLNFLGDRQIDIGSTNIDFTPGTDEFSIVVKMGGTHPTSFSSIIAKGTSSSVQYMLGIQDGNNLNTALGGGNIVQSSNTFYSGTDLYIWTVSTTTQILRDDGTERLNAAFSGTATNASNVTIGGRSDSTSQMTGSIAWIRIYNRVLSASEISAIEAEFMYLWWIILVVPFNNRKRFEKTNEKCAA</sequence>
<dbReference type="GO" id="GO:0004553">
    <property type="term" value="F:hydrolase activity, hydrolyzing O-glycosyl compounds"/>
    <property type="evidence" value="ECO:0007669"/>
    <property type="project" value="UniProtKB-ARBA"/>
</dbReference>
<dbReference type="EMBL" id="QTJX01000007">
    <property type="protein sequence ID" value="RDY57726.1"/>
    <property type="molecule type" value="Genomic_DNA"/>
</dbReference>
<accession>A0A371JLA6</accession>
<comment type="caution">
    <text evidence="1">The sequence shown here is derived from an EMBL/GenBank/DDBJ whole genome shotgun (WGS) entry which is preliminary data.</text>
</comment>
<organism evidence="1 2">
    <name type="scientific">Flagellimonas nanhaiensis</name>
    <dbReference type="NCBI Taxonomy" id="2292706"/>
    <lineage>
        <taxon>Bacteria</taxon>
        <taxon>Pseudomonadati</taxon>
        <taxon>Bacteroidota</taxon>
        <taxon>Flavobacteriia</taxon>
        <taxon>Flavobacteriales</taxon>
        <taxon>Flavobacteriaceae</taxon>
        <taxon>Flagellimonas</taxon>
    </lineage>
</organism>
<proteinExistence type="predicted"/>
<dbReference type="AlphaFoldDB" id="A0A371JLA6"/>
<dbReference type="Gene3D" id="2.60.120.200">
    <property type="match status" value="1"/>
</dbReference>
<protein>
    <recommendedName>
        <fullName evidence="3">LamG domain-containing protein</fullName>
    </recommendedName>
</protein>
<dbReference type="Proteomes" id="UP000261828">
    <property type="component" value="Unassembled WGS sequence"/>
</dbReference>
<dbReference type="InterPro" id="IPR013320">
    <property type="entry name" value="ConA-like_dom_sf"/>
</dbReference>
<dbReference type="RefSeq" id="WP_116185825.1">
    <property type="nucleotide sequence ID" value="NZ_QTJX01000007.1"/>
</dbReference>
<evidence type="ECO:0008006" key="3">
    <source>
        <dbReference type="Google" id="ProtNLM"/>
    </source>
</evidence>
<evidence type="ECO:0000313" key="2">
    <source>
        <dbReference type="Proteomes" id="UP000261828"/>
    </source>
</evidence>
<dbReference type="Pfam" id="PF13385">
    <property type="entry name" value="Laminin_G_3"/>
    <property type="match status" value="1"/>
</dbReference>
<dbReference type="SUPFAM" id="SSF49899">
    <property type="entry name" value="Concanavalin A-like lectins/glucanases"/>
    <property type="match status" value="1"/>
</dbReference>
<name>A0A371JLA6_9FLAO</name>
<evidence type="ECO:0000313" key="1">
    <source>
        <dbReference type="EMBL" id="RDY57726.1"/>
    </source>
</evidence>
<reference evidence="1 2" key="1">
    <citation type="submission" date="2018-08" db="EMBL/GenBank/DDBJ databases">
        <title>Muricauda nanhaiensis sp. nov., isolated from seawater of the South China Sea.</title>
        <authorList>
            <person name="Dang Y."/>
        </authorList>
    </citation>
    <scope>NUCLEOTIDE SEQUENCE [LARGE SCALE GENOMIC DNA]</scope>
    <source>
        <strain evidence="1 2">SM1704</strain>
    </source>
</reference>
<dbReference type="GO" id="GO:0005975">
    <property type="term" value="P:carbohydrate metabolic process"/>
    <property type="evidence" value="ECO:0007669"/>
    <property type="project" value="UniProtKB-ARBA"/>
</dbReference>
<keyword evidence="2" id="KW-1185">Reference proteome</keyword>
<gene>
    <name evidence="1" type="ORF">DX873_17665</name>
</gene>